<dbReference type="Proteomes" id="UP000287651">
    <property type="component" value="Unassembled WGS sequence"/>
</dbReference>
<gene>
    <name evidence="1" type="ORF">B296_00050997</name>
</gene>
<protein>
    <submittedName>
        <fullName evidence="1">Uncharacterized protein</fullName>
    </submittedName>
</protein>
<accession>A0A426XU40</accession>
<evidence type="ECO:0000313" key="1">
    <source>
        <dbReference type="EMBL" id="RRT43025.1"/>
    </source>
</evidence>
<dbReference type="EMBL" id="AMZH03017423">
    <property type="protein sequence ID" value="RRT43025.1"/>
    <property type="molecule type" value="Genomic_DNA"/>
</dbReference>
<name>A0A426XU40_ENSVE</name>
<evidence type="ECO:0000313" key="2">
    <source>
        <dbReference type="Proteomes" id="UP000287651"/>
    </source>
</evidence>
<organism evidence="1 2">
    <name type="scientific">Ensete ventricosum</name>
    <name type="common">Abyssinian banana</name>
    <name type="synonym">Musa ensete</name>
    <dbReference type="NCBI Taxonomy" id="4639"/>
    <lineage>
        <taxon>Eukaryota</taxon>
        <taxon>Viridiplantae</taxon>
        <taxon>Streptophyta</taxon>
        <taxon>Embryophyta</taxon>
        <taxon>Tracheophyta</taxon>
        <taxon>Spermatophyta</taxon>
        <taxon>Magnoliopsida</taxon>
        <taxon>Liliopsida</taxon>
        <taxon>Zingiberales</taxon>
        <taxon>Musaceae</taxon>
        <taxon>Ensete</taxon>
    </lineage>
</organism>
<proteinExistence type="predicted"/>
<dbReference type="AlphaFoldDB" id="A0A426XU40"/>
<sequence length="92" mass="10685">MRKTAERVRSSAALVWASTGNGHGRWTSVPNRFVEEEQQIWFGIARLDAQAAAEEGLSWSWLSRRIRCCGCRSQRDWGFCRLLPVQPTRRHR</sequence>
<reference evidence="1 2" key="1">
    <citation type="journal article" date="2014" name="Agronomy (Basel)">
        <title>A Draft Genome Sequence for Ensete ventricosum, the Drought-Tolerant Tree Against Hunger.</title>
        <authorList>
            <person name="Harrison J."/>
            <person name="Moore K.A."/>
            <person name="Paszkiewicz K."/>
            <person name="Jones T."/>
            <person name="Grant M."/>
            <person name="Ambacheew D."/>
            <person name="Muzemil S."/>
            <person name="Studholme D.J."/>
        </authorList>
    </citation>
    <scope>NUCLEOTIDE SEQUENCE [LARGE SCALE GENOMIC DNA]</scope>
</reference>
<comment type="caution">
    <text evidence="1">The sequence shown here is derived from an EMBL/GenBank/DDBJ whole genome shotgun (WGS) entry which is preliminary data.</text>
</comment>